<evidence type="ECO:0000256" key="2">
    <source>
        <dbReference type="ARBA" id="ARBA00003906"/>
    </source>
</evidence>
<accession>A0A9D7S7G1</accession>
<dbReference type="Pfam" id="PF02779">
    <property type="entry name" value="Transket_pyr"/>
    <property type="match status" value="1"/>
</dbReference>
<dbReference type="PANTHER" id="PTHR43257:SF2">
    <property type="entry name" value="PYRUVATE DEHYDROGENASE E1 COMPONENT SUBUNIT BETA"/>
    <property type="match status" value="1"/>
</dbReference>
<dbReference type="AlphaFoldDB" id="A0A9D7S7G1"/>
<protein>
    <submittedName>
        <fullName evidence="6">Dehydrogenase E1 component subunit alpha/beta</fullName>
    </submittedName>
</protein>
<dbReference type="Gene3D" id="3.40.50.920">
    <property type="match status" value="1"/>
</dbReference>
<dbReference type="InterPro" id="IPR005475">
    <property type="entry name" value="Transketolase-like_Pyr-bd"/>
</dbReference>
<comment type="cofactor">
    <cofactor evidence="1">
        <name>thiamine diphosphate</name>
        <dbReference type="ChEBI" id="CHEBI:58937"/>
    </cofactor>
</comment>
<keyword evidence="3" id="KW-0560">Oxidoreductase</keyword>
<dbReference type="InterPro" id="IPR001017">
    <property type="entry name" value="DH_E1"/>
</dbReference>
<dbReference type="Pfam" id="PF02780">
    <property type="entry name" value="Transketolase_C"/>
    <property type="match status" value="1"/>
</dbReference>
<dbReference type="Proteomes" id="UP000808349">
    <property type="component" value="Unassembled WGS sequence"/>
</dbReference>
<name>A0A9D7S7G1_9BACT</name>
<dbReference type="PANTHER" id="PTHR43257">
    <property type="entry name" value="PYRUVATE DEHYDROGENASE E1 COMPONENT BETA SUBUNIT"/>
    <property type="match status" value="1"/>
</dbReference>
<dbReference type="InterPro" id="IPR029061">
    <property type="entry name" value="THDP-binding"/>
</dbReference>
<organism evidence="6 7">
    <name type="scientific">Candidatus Defluviibacterium haderslevense</name>
    <dbReference type="NCBI Taxonomy" id="2981993"/>
    <lineage>
        <taxon>Bacteria</taxon>
        <taxon>Pseudomonadati</taxon>
        <taxon>Bacteroidota</taxon>
        <taxon>Saprospiria</taxon>
        <taxon>Saprospirales</taxon>
        <taxon>Saprospiraceae</taxon>
        <taxon>Candidatus Defluviibacterium</taxon>
    </lineage>
</organism>
<dbReference type="Pfam" id="PF00676">
    <property type="entry name" value="E1_dh"/>
    <property type="match status" value="1"/>
</dbReference>
<evidence type="ECO:0000256" key="1">
    <source>
        <dbReference type="ARBA" id="ARBA00001964"/>
    </source>
</evidence>
<evidence type="ECO:0000256" key="4">
    <source>
        <dbReference type="ARBA" id="ARBA00023052"/>
    </source>
</evidence>
<comment type="function">
    <text evidence="2">E1 component of the 2-oxoglutarate dehydrogenase (OGDH) complex which catalyzes the decarboxylation of 2-oxoglutarate, the first step in the conversion of 2-oxoglutarate to succinyl-CoA and CO(2).</text>
</comment>
<dbReference type="SMART" id="SM00861">
    <property type="entry name" value="Transket_pyr"/>
    <property type="match status" value="1"/>
</dbReference>
<dbReference type="SUPFAM" id="SSF52922">
    <property type="entry name" value="TK C-terminal domain-like"/>
    <property type="match status" value="1"/>
</dbReference>
<evidence type="ECO:0000256" key="3">
    <source>
        <dbReference type="ARBA" id="ARBA00023002"/>
    </source>
</evidence>
<dbReference type="InterPro" id="IPR009014">
    <property type="entry name" value="Transketo_C/PFOR_II"/>
</dbReference>
<dbReference type="Gene3D" id="3.40.50.970">
    <property type="match status" value="2"/>
</dbReference>
<evidence type="ECO:0000313" key="6">
    <source>
        <dbReference type="EMBL" id="MBK9716761.1"/>
    </source>
</evidence>
<evidence type="ECO:0000313" key="7">
    <source>
        <dbReference type="Proteomes" id="UP000808349"/>
    </source>
</evidence>
<proteinExistence type="predicted"/>
<dbReference type="SUPFAM" id="SSF52518">
    <property type="entry name" value="Thiamin diphosphate-binding fold (THDP-binding)"/>
    <property type="match status" value="2"/>
</dbReference>
<dbReference type="CDD" id="cd02000">
    <property type="entry name" value="TPP_E1_PDC_ADC_BCADC"/>
    <property type="match status" value="1"/>
</dbReference>
<reference evidence="6 7" key="1">
    <citation type="submission" date="2020-10" db="EMBL/GenBank/DDBJ databases">
        <title>Connecting structure to function with the recovery of over 1000 high-quality activated sludge metagenome-assembled genomes encoding full-length rRNA genes using long-read sequencing.</title>
        <authorList>
            <person name="Singleton C.M."/>
            <person name="Petriglieri F."/>
            <person name="Kristensen J.M."/>
            <person name="Kirkegaard R.H."/>
            <person name="Michaelsen T.Y."/>
            <person name="Andersen M.H."/>
            <person name="Karst S.M."/>
            <person name="Dueholm M.S."/>
            <person name="Nielsen P.H."/>
            <person name="Albertsen M."/>
        </authorList>
    </citation>
    <scope>NUCLEOTIDE SEQUENCE [LARGE SCALE GENOMIC DNA]</scope>
    <source>
        <strain evidence="6">Ribe_18-Q3-R11-54_BAT3C.373</strain>
    </source>
</reference>
<dbReference type="GO" id="GO:0016624">
    <property type="term" value="F:oxidoreductase activity, acting on the aldehyde or oxo group of donors, disulfide as acceptor"/>
    <property type="evidence" value="ECO:0007669"/>
    <property type="project" value="InterPro"/>
</dbReference>
<keyword evidence="4" id="KW-0786">Thiamine pyrophosphate</keyword>
<comment type="caution">
    <text evidence="6">The sequence shown here is derived from an EMBL/GenBank/DDBJ whole genome shotgun (WGS) entry which is preliminary data.</text>
</comment>
<sequence>MNKKSNISYQRADHTGALLQNLYKRLVFPRLVEEKMLNLLRQGRITKWFSGIGQEAISVGVTAALHSDEFIFPLHRNLGVFTTRDMPLDRLFAQWQGKIAGYSKGRDRSFHFGNMDYHIVGMISHLGPQLTLANGTALASVLKKEKKVSVAFTGEGGTSEGDFHEALNLASVWRLPVIFIIENNGYGLSTPTNEQYACKHLADRAIGYGMESRIIDGNNILEVYSTIKEIAEEIRINPRPVLIECMTFRMRGHEEASGIKYVPKELISEWATKDPIENYELWLVDEEIMTQDQCHEIRSHFKEQIQKDVEQVFDWEEGDASIKNELTDVFAPFQFIEQQAKPNSTRQIRFIDSIKEGLDQAMEKHNNLVLIGQDIAKYGGVFKITEGLMDKYGSSRVRNTPICESAIIGAGLGLSLGGFKSMVEMQFADFVSCGFNQIVNNLAKLHYRWGEKADMVIRLPAGAGTQAGPFHSQTNEAWFTHVPGLKIVYPSNPYDAKGLLLTAFEDPNPVLFFEHKALYRSIEGIVPEEYYNIPFGKAQLIRSGDDLSIITYGLGVHWAMEACELMQINADVLDLRTLTPLDYEAIHATVMKTGRVCILHEDNLFGGLGGELSAYINEHLFIHLDAPVVRCASENTPIPFAKRLEDIYLAKDKLQEKLRYLLQY</sequence>
<dbReference type="InterPro" id="IPR033248">
    <property type="entry name" value="Transketolase_C"/>
</dbReference>
<evidence type="ECO:0000259" key="5">
    <source>
        <dbReference type="SMART" id="SM00861"/>
    </source>
</evidence>
<dbReference type="CDD" id="cd07036">
    <property type="entry name" value="TPP_PYR_E1-PDHc-beta_like"/>
    <property type="match status" value="1"/>
</dbReference>
<feature type="domain" description="Transketolase-like pyrimidine-binding" evidence="5">
    <location>
        <begin position="348"/>
        <end position="521"/>
    </location>
</feature>
<gene>
    <name evidence="6" type="ORF">IPO85_04455</name>
</gene>
<dbReference type="EMBL" id="JADKFW010000004">
    <property type="protein sequence ID" value="MBK9716761.1"/>
    <property type="molecule type" value="Genomic_DNA"/>
</dbReference>
<dbReference type="FunFam" id="3.40.50.970:FF:000001">
    <property type="entry name" value="Pyruvate dehydrogenase E1 beta subunit"/>
    <property type="match status" value="1"/>
</dbReference>